<dbReference type="SUPFAM" id="SSF46689">
    <property type="entry name" value="Homeodomain-like"/>
    <property type="match status" value="1"/>
</dbReference>
<dbReference type="PROSITE" id="PS00027">
    <property type="entry name" value="HOMEOBOX_1"/>
    <property type="match status" value="1"/>
</dbReference>
<dbReference type="InterPro" id="IPR009057">
    <property type="entry name" value="Homeodomain-like_sf"/>
</dbReference>
<comment type="subcellular location">
    <subcellularLocation>
        <location evidence="1 7 8">Nucleus</location>
    </subcellularLocation>
</comment>
<evidence type="ECO:0000256" key="5">
    <source>
        <dbReference type="ARBA" id="ARBA00023155"/>
    </source>
</evidence>
<dbReference type="GO" id="GO:0000981">
    <property type="term" value="F:DNA-binding transcription factor activity, RNA polymerase II-specific"/>
    <property type="evidence" value="ECO:0007669"/>
    <property type="project" value="InterPro"/>
</dbReference>
<gene>
    <name evidence="10" type="ORF">GPM918_LOCUS23614</name>
    <name evidence="11" type="ORF">SRO942_LOCUS23613</name>
</gene>
<organism evidence="10 12">
    <name type="scientific">Didymodactylos carnosus</name>
    <dbReference type="NCBI Taxonomy" id="1234261"/>
    <lineage>
        <taxon>Eukaryota</taxon>
        <taxon>Metazoa</taxon>
        <taxon>Spiralia</taxon>
        <taxon>Gnathifera</taxon>
        <taxon>Rotifera</taxon>
        <taxon>Eurotatoria</taxon>
        <taxon>Bdelloidea</taxon>
        <taxon>Philodinida</taxon>
        <taxon>Philodinidae</taxon>
        <taxon>Didymodactylos</taxon>
    </lineage>
</organism>
<dbReference type="Proteomes" id="UP000681722">
    <property type="component" value="Unassembled WGS sequence"/>
</dbReference>
<evidence type="ECO:0000256" key="2">
    <source>
        <dbReference type="ARBA" id="ARBA00006503"/>
    </source>
</evidence>
<dbReference type="SMART" id="SM00389">
    <property type="entry name" value="HOX"/>
    <property type="match status" value="1"/>
</dbReference>
<dbReference type="GO" id="GO:0009653">
    <property type="term" value="P:anatomical structure morphogenesis"/>
    <property type="evidence" value="ECO:0007669"/>
    <property type="project" value="TreeGrafter"/>
</dbReference>
<feature type="DNA-binding region" description="Homeobox" evidence="7">
    <location>
        <begin position="11"/>
        <end position="70"/>
    </location>
</feature>
<dbReference type="GO" id="GO:0000978">
    <property type="term" value="F:RNA polymerase II cis-regulatory region sequence-specific DNA binding"/>
    <property type="evidence" value="ECO:0007669"/>
    <property type="project" value="TreeGrafter"/>
</dbReference>
<dbReference type="Proteomes" id="UP000663829">
    <property type="component" value="Unassembled WGS sequence"/>
</dbReference>
<dbReference type="PANTHER" id="PTHR45882">
    <property type="entry name" value="PITUITARY HOMEOBOX HOMOLOG PTX1"/>
    <property type="match status" value="1"/>
</dbReference>
<evidence type="ECO:0000256" key="6">
    <source>
        <dbReference type="ARBA" id="ARBA00023242"/>
    </source>
</evidence>
<keyword evidence="5 7" id="KW-0371">Homeobox</keyword>
<proteinExistence type="inferred from homology"/>
<protein>
    <recommendedName>
        <fullName evidence="9">Homeobox domain-containing protein</fullName>
    </recommendedName>
</protein>
<sequence length="172" mass="20812">LKFENKKQEQFRRQRTHFTSEQLQELESNFAKNRYPDTSTREEIAIWTNLNESKVRIWFKNRRAKYRKCERNLEHWYNSFTPYRTFFPNTTTNHFWHRKCDGTGNQYSCTAHNYATALTTYCQDFHYSTTNTSNRSDDTLLLYRNVINPYTNVGYNHINSIKMAQEDDVIFS</sequence>
<dbReference type="InterPro" id="IPR001356">
    <property type="entry name" value="HD"/>
</dbReference>
<evidence type="ECO:0000256" key="3">
    <source>
        <dbReference type="ARBA" id="ARBA00022473"/>
    </source>
</evidence>
<dbReference type="Gene3D" id="1.10.10.60">
    <property type="entry name" value="Homeodomain-like"/>
    <property type="match status" value="1"/>
</dbReference>
<feature type="domain" description="Homeobox" evidence="9">
    <location>
        <begin position="9"/>
        <end position="69"/>
    </location>
</feature>
<evidence type="ECO:0000313" key="11">
    <source>
        <dbReference type="EMBL" id="CAF3963518.1"/>
    </source>
</evidence>
<dbReference type="OrthoDB" id="6159439at2759"/>
<keyword evidence="3" id="KW-0217">Developmental protein</keyword>
<dbReference type="FunFam" id="1.10.10.60:FF:000679">
    <property type="entry name" value="Homeobox protein aristaless"/>
    <property type="match status" value="1"/>
</dbReference>
<dbReference type="AlphaFoldDB" id="A0A814W8N7"/>
<evidence type="ECO:0000313" key="10">
    <source>
        <dbReference type="EMBL" id="CAF1198879.1"/>
    </source>
</evidence>
<evidence type="ECO:0000256" key="1">
    <source>
        <dbReference type="ARBA" id="ARBA00004123"/>
    </source>
</evidence>
<evidence type="ECO:0000256" key="4">
    <source>
        <dbReference type="ARBA" id="ARBA00023125"/>
    </source>
</evidence>
<dbReference type="EMBL" id="CAJOBC010008504">
    <property type="protein sequence ID" value="CAF3963518.1"/>
    <property type="molecule type" value="Genomic_DNA"/>
</dbReference>
<dbReference type="GO" id="GO:0005634">
    <property type="term" value="C:nucleus"/>
    <property type="evidence" value="ECO:0007669"/>
    <property type="project" value="UniProtKB-SubCell"/>
</dbReference>
<evidence type="ECO:0000313" key="12">
    <source>
        <dbReference type="Proteomes" id="UP000663829"/>
    </source>
</evidence>
<dbReference type="Pfam" id="PF00046">
    <property type="entry name" value="Homeodomain"/>
    <property type="match status" value="1"/>
</dbReference>
<keyword evidence="4 7" id="KW-0238">DNA-binding</keyword>
<evidence type="ECO:0000256" key="7">
    <source>
        <dbReference type="PROSITE-ProRule" id="PRU00108"/>
    </source>
</evidence>
<evidence type="ECO:0000259" key="9">
    <source>
        <dbReference type="PROSITE" id="PS50071"/>
    </source>
</evidence>
<keyword evidence="6 7" id="KW-0539">Nucleus</keyword>
<dbReference type="EMBL" id="CAJNOQ010008503">
    <property type="protein sequence ID" value="CAF1198879.1"/>
    <property type="molecule type" value="Genomic_DNA"/>
</dbReference>
<comment type="caution">
    <text evidence="10">The sequence shown here is derived from an EMBL/GenBank/DDBJ whole genome shotgun (WGS) entry which is preliminary data.</text>
</comment>
<dbReference type="CDD" id="cd00086">
    <property type="entry name" value="homeodomain"/>
    <property type="match status" value="1"/>
</dbReference>
<keyword evidence="12" id="KW-1185">Reference proteome</keyword>
<dbReference type="InterPro" id="IPR017970">
    <property type="entry name" value="Homeobox_CS"/>
</dbReference>
<name>A0A814W8N7_9BILA</name>
<dbReference type="PANTHER" id="PTHR45882:SF3">
    <property type="entry name" value="PITUITARY HOMEOBOX HOMOLOG PTX1"/>
    <property type="match status" value="1"/>
</dbReference>
<comment type="similarity">
    <text evidence="2">Belongs to the paired homeobox family. Bicoid subfamily.</text>
</comment>
<dbReference type="PROSITE" id="PS50071">
    <property type="entry name" value="HOMEOBOX_2"/>
    <property type="match status" value="1"/>
</dbReference>
<evidence type="ECO:0000256" key="8">
    <source>
        <dbReference type="RuleBase" id="RU000682"/>
    </source>
</evidence>
<feature type="non-terminal residue" evidence="10">
    <location>
        <position position="1"/>
    </location>
</feature>
<accession>A0A814W8N7</accession>
<reference evidence="10" key="1">
    <citation type="submission" date="2021-02" db="EMBL/GenBank/DDBJ databases">
        <authorList>
            <person name="Nowell W R."/>
        </authorList>
    </citation>
    <scope>NUCLEOTIDE SEQUENCE</scope>
</reference>